<evidence type="ECO:0000256" key="6">
    <source>
        <dbReference type="ARBA" id="ARBA00022747"/>
    </source>
</evidence>
<dbReference type="SUPFAM" id="SSF53335">
    <property type="entry name" value="S-adenosyl-L-methionine-dependent methyltransferases"/>
    <property type="match status" value="1"/>
</dbReference>
<evidence type="ECO:0000256" key="3">
    <source>
        <dbReference type="ARBA" id="ARBA00022603"/>
    </source>
</evidence>
<name>A0ABP7MKS6_9GAMM</name>
<dbReference type="GO" id="GO:0008168">
    <property type="term" value="F:methyltransferase activity"/>
    <property type="evidence" value="ECO:0007669"/>
    <property type="project" value="UniProtKB-KW"/>
</dbReference>
<dbReference type="PANTHER" id="PTHR42933">
    <property type="entry name" value="SLR6095 PROTEIN"/>
    <property type="match status" value="1"/>
</dbReference>
<feature type="coiled-coil region" evidence="8">
    <location>
        <begin position="717"/>
        <end position="744"/>
    </location>
</feature>
<feature type="domain" description="N6 adenine-specific DNA methyltransferase N-terminal" evidence="10">
    <location>
        <begin position="11"/>
        <end position="176"/>
    </location>
</feature>
<dbReference type="Pfam" id="PF12161">
    <property type="entry name" value="HsdM_N"/>
    <property type="match status" value="1"/>
</dbReference>
<keyword evidence="6" id="KW-0680">Restriction system</keyword>
<comment type="similarity">
    <text evidence="1">Belongs to the N(4)/N(6)-methyltransferase family.</text>
</comment>
<keyword evidence="4" id="KW-0808">Transferase</keyword>
<dbReference type="Pfam" id="PF02384">
    <property type="entry name" value="N6_Mtase"/>
    <property type="match status" value="1"/>
</dbReference>
<dbReference type="Gene3D" id="3.40.50.150">
    <property type="entry name" value="Vaccinia Virus protein VP39"/>
    <property type="match status" value="1"/>
</dbReference>
<evidence type="ECO:0000256" key="7">
    <source>
        <dbReference type="ARBA" id="ARBA00047942"/>
    </source>
</evidence>
<dbReference type="InterPro" id="IPR051537">
    <property type="entry name" value="DNA_Adenine_Mtase"/>
</dbReference>
<evidence type="ECO:0000256" key="2">
    <source>
        <dbReference type="ARBA" id="ARBA00011900"/>
    </source>
</evidence>
<dbReference type="Gene3D" id="1.20.1260.30">
    <property type="match status" value="1"/>
</dbReference>
<feature type="coiled-coil region" evidence="8">
    <location>
        <begin position="815"/>
        <end position="867"/>
    </location>
</feature>
<reference evidence="12" key="1">
    <citation type="journal article" date="2019" name="Int. J. Syst. Evol. Microbiol.">
        <title>The Global Catalogue of Microorganisms (GCM) 10K type strain sequencing project: providing services to taxonomists for standard genome sequencing and annotation.</title>
        <authorList>
            <consortium name="The Broad Institute Genomics Platform"/>
            <consortium name="The Broad Institute Genome Sequencing Center for Infectious Disease"/>
            <person name="Wu L."/>
            <person name="Ma J."/>
        </authorList>
    </citation>
    <scope>NUCLEOTIDE SEQUENCE [LARGE SCALE GENOMIC DNA]</scope>
    <source>
        <strain evidence="12">JCM 16916</strain>
    </source>
</reference>
<evidence type="ECO:0000313" key="12">
    <source>
        <dbReference type="Proteomes" id="UP001501727"/>
    </source>
</evidence>
<dbReference type="PANTHER" id="PTHR42933:SF3">
    <property type="entry name" value="TYPE I RESTRICTION ENZYME MJAVIII METHYLASE SUBUNIT"/>
    <property type="match status" value="1"/>
</dbReference>
<comment type="caution">
    <text evidence="11">The sequence shown here is derived from an EMBL/GenBank/DDBJ whole genome shotgun (WGS) entry which is preliminary data.</text>
</comment>
<dbReference type="Proteomes" id="UP001501727">
    <property type="component" value="Unassembled WGS sequence"/>
</dbReference>
<evidence type="ECO:0000259" key="9">
    <source>
        <dbReference type="Pfam" id="PF02384"/>
    </source>
</evidence>
<evidence type="ECO:0000256" key="1">
    <source>
        <dbReference type="ARBA" id="ARBA00006594"/>
    </source>
</evidence>
<evidence type="ECO:0000313" key="11">
    <source>
        <dbReference type="EMBL" id="GAA3923842.1"/>
    </source>
</evidence>
<keyword evidence="5" id="KW-0949">S-adenosyl-L-methionine</keyword>
<feature type="domain" description="DNA methylase adenine-specific" evidence="9">
    <location>
        <begin position="190"/>
        <end position="497"/>
    </location>
</feature>
<protein>
    <recommendedName>
        <fullName evidence="2">site-specific DNA-methyltransferase (adenine-specific)</fullName>
        <ecNumber evidence="2">2.1.1.72</ecNumber>
    </recommendedName>
</protein>
<dbReference type="InterPro" id="IPR038333">
    <property type="entry name" value="T1MK-like_N_sf"/>
</dbReference>
<dbReference type="InterPro" id="IPR029063">
    <property type="entry name" value="SAM-dependent_MTases_sf"/>
</dbReference>
<sequence>MTQKLTLSQLSSLLFRACDDLRGNMDASEYKEYIFGALFLKRLSDRFDQDREALQNTLRERGMPEPQVQAQLENPDHYAFFVPEEARWNPRGPDGGPVYRTVVKKGADGRDVEERLLLGISHQKTNVGSYLNKALAALEEANLDTLEDVLKHINFNRKIGQRTLDDDTLADFIQNFQKIPLRDENFEFPDLLGAAYEYLIKFFADSAGKKAGEFYTPAEVVRALVEIVDPQPGMSVYDPTCGSGGMLIQTRDYISENGGNPRDLALAGQDSIGTTWSICKMNMLLHGIDHADIRQEDTLKHPQHKGEDNELRRFDRVLANPPFSQNYSRKEMEFPGRFAVWMPEKGKKADLMFVQHMLAVLRADGRMATVMPHGVLFRGGEEREARRHFIDNGWLEAVIGLPAGLFYGTGIPACVLVMNKHGARERDHVVFINADRDYREGKAQNFLRPEDISRIVHAYRTLAGGDVDEIPAYGRRVPRAEIAAEDYNCNIRRYVDNAPPPEPHDVRAHLHGGVPVAEVDALGHYWRNYPALRERCFQLREGDESYVDFSPELAERRAIAEVVGSDASLAAAHGEFMSRLDDWWAEHRPELEVLAPTRNADGQWVQHGNVYALRRALLASVVDTLAGNTLLTTHQVRGALARWLGEMKADLKSIAASGWGAELIPDADILESQFPELLAELDTKRARLAELNALFAAAGEEDFEDADDTGVLPDERVKDIREELKAANAQHKQSFKEAKQLAQDLFAEMKIAGALPTGAKKVAYTVKGTQAEPDYDSALEIVRLASGQQFESDLREAIEARVRDGREAHERLVDYGRQLDRHKTLEEEAKQLKADLRAAEKKQDELVAAARAQISAEEAQAVILERMQRRLMQTYGSFLRADQRACVAALENLHRKYAVTAKQIDAQRDAAARKLAGFLADLGYE</sequence>
<evidence type="ECO:0000256" key="5">
    <source>
        <dbReference type="ARBA" id="ARBA00022691"/>
    </source>
</evidence>
<evidence type="ECO:0000259" key="10">
    <source>
        <dbReference type="Pfam" id="PF12161"/>
    </source>
</evidence>
<dbReference type="EC" id="2.1.1.72" evidence="2"/>
<comment type="catalytic activity">
    <reaction evidence="7">
        <text>a 2'-deoxyadenosine in DNA + S-adenosyl-L-methionine = an N(6)-methyl-2'-deoxyadenosine in DNA + S-adenosyl-L-homocysteine + H(+)</text>
        <dbReference type="Rhea" id="RHEA:15197"/>
        <dbReference type="Rhea" id="RHEA-COMP:12418"/>
        <dbReference type="Rhea" id="RHEA-COMP:12419"/>
        <dbReference type="ChEBI" id="CHEBI:15378"/>
        <dbReference type="ChEBI" id="CHEBI:57856"/>
        <dbReference type="ChEBI" id="CHEBI:59789"/>
        <dbReference type="ChEBI" id="CHEBI:90615"/>
        <dbReference type="ChEBI" id="CHEBI:90616"/>
        <dbReference type="EC" id="2.1.1.72"/>
    </reaction>
</comment>
<dbReference type="InterPro" id="IPR003356">
    <property type="entry name" value="DNA_methylase_A-5"/>
</dbReference>
<evidence type="ECO:0000256" key="4">
    <source>
        <dbReference type="ARBA" id="ARBA00022679"/>
    </source>
</evidence>
<organism evidence="11 12">
    <name type="scientific">Luteimonas lutimaris</name>
    <dbReference type="NCBI Taxonomy" id="698645"/>
    <lineage>
        <taxon>Bacteria</taxon>
        <taxon>Pseudomonadati</taxon>
        <taxon>Pseudomonadota</taxon>
        <taxon>Gammaproteobacteria</taxon>
        <taxon>Lysobacterales</taxon>
        <taxon>Lysobacteraceae</taxon>
        <taxon>Luteimonas</taxon>
    </lineage>
</organism>
<dbReference type="InterPro" id="IPR022749">
    <property type="entry name" value="D12N6_MeTrfase_N"/>
</dbReference>
<keyword evidence="3 11" id="KW-0489">Methyltransferase</keyword>
<gene>
    <name evidence="11" type="ORF">GCM10022229_17200</name>
</gene>
<dbReference type="RefSeq" id="WP_344759576.1">
    <property type="nucleotide sequence ID" value="NZ_BAAAZU010000007.1"/>
</dbReference>
<proteinExistence type="inferred from homology"/>
<evidence type="ECO:0000256" key="8">
    <source>
        <dbReference type="SAM" id="Coils"/>
    </source>
</evidence>
<dbReference type="GO" id="GO:0032259">
    <property type="term" value="P:methylation"/>
    <property type="evidence" value="ECO:0007669"/>
    <property type="project" value="UniProtKB-KW"/>
</dbReference>
<keyword evidence="12" id="KW-1185">Reference proteome</keyword>
<dbReference type="EMBL" id="BAAAZU010000007">
    <property type="protein sequence ID" value="GAA3923842.1"/>
    <property type="molecule type" value="Genomic_DNA"/>
</dbReference>
<accession>A0ABP7MKS6</accession>
<keyword evidence="8" id="KW-0175">Coiled coil</keyword>
<dbReference type="PRINTS" id="PR00507">
    <property type="entry name" value="N12N6MTFRASE"/>
</dbReference>